<feature type="compositionally biased region" description="Basic and acidic residues" evidence="2">
    <location>
        <begin position="21"/>
        <end position="44"/>
    </location>
</feature>
<evidence type="ECO:0000313" key="4">
    <source>
        <dbReference type="Proteomes" id="UP000321331"/>
    </source>
</evidence>
<feature type="compositionally biased region" description="Basic and acidic residues" evidence="2">
    <location>
        <begin position="75"/>
        <end position="94"/>
    </location>
</feature>
<feature type="region of interest" description="Disordered" evidence="2">
    <location>
        <begin position="395"/>
        <end position="446"/>
    </location>
</feature>
<feature type="compositionally biased region" description="Basic and acidic residues" evidence="2">
    <location>
        <begin position="397"/>
        <end position="406"/>
    </location>
</feature>
<gene>
    <name evidence="3" type="ORF">FocTR4_00003052</name>
</gene>
<keyword evidence="1" id="KW-0175">Coiled coil</keyword>
<dbReference type="AlphaFoldDB" id="A0A5C6T7T9"/>
<sequence length="926" mass="103210">MAGRDDRIGRRPAGSSPSELFPDRVSLRRDESSHSKDADHDRGRGGGKGGGLPYGKHSKPPLERSSSRRSTNASDRGKSPSLEKEHDESIADIHHLGSISTATAGQRATKVEGLPLVVDLLGDAACLRMQHNQADNKLKRALADWKRSAAKTPEYSSVDEMQRQAVQKCEIEKNNLKQKLRELHPTLCDTLDSLFKQYVQDQASIGPNTQLREDSLPTKVQGSPAELQPQSLEPHQSTKAWMEICLQTELNKFKNSLPSAQGPDDSEIRKLVDSLENEKKKTQLLENKVEEGRQQHQLLEEKLSRLEQKLDGVSTTMEERIAAKKSQPATSTTSAEHNQLKLTIEMQGRAIDFIKSQFDPIRMQKLQQDTENLADRLTKGIKSVKSLHEQNSALIEKQGDKQKSSENDISSLQTISRNQEVKQKSLEKDISSLRSTSDNHGAKQSSLEKEILSLQNTSESRGAKQMSFEKDISLLQCTCQSQGEQQKIIDDVVSGIKSAVEGLSQKGESLVADIASLRSSVEQTQESQGSQEARLSTLTSLKPLVKEVKEQQKKTNVLQQRVDALQASAADWSLQDFQNLKAMVQGYPPAGEIQQLLVEFPSLVDTKRLLAKYPPSGHLKRLLEEMPPPGDIRRLLDERPSPADIKRRLEELPPSDELNQLVGDVPKLRECMSEVNARSSKLPTPTPAPAFMTKEMTLQLITPKMDRLEDALKSRCADMIQISSGLVAETVDLANARTLKSEEAVQALDARVTGLRRSVDESKKEFDAHATTLKRNADENMKKLVQQITVLGQDISETKKDTYDLNYDKEKRFEEQTTELKSVKGMVAVMIQDVEKVRKDSRTGIDDVQFQLVQMTDWAKNFSSKQWYDSVAQQIAAYVPAQFAGQLNSLATRVSHLETRSHDSPEVSSKRRKGANGSPLVVNGIH</sequence>
<evidence type="ECO:0000256" key="1">
    <source>
        <dbReference type="SAM" id="Coils"/>
    </source>
</evidence>
<feature type="compositionally biased region" description="Basic and acidic residues" evidence="2">
    <location>
        <begin position="897"/>
        <end position="909"/>
    </location>
</feature>
<dbReference type="EMBL" id="VMNF01000005">
    <property type="protein sequence ID" value="TXC07085.1"/>
    <property type="molecule type" value="Genomic_DNA"/>
</dbReference>
<feature type="region of interest" description="Disordered" evidence="2">
    <location>
        <begin position="1"/>
        <end position="94"/>
    </location>
</feature>
<evidence type="ECO:0000313" key="3">
    <source>
        <dbReference type="EMBL" id="TXC07085.1"/>
    </source>
</evidence>
<organism evidence="3 4">
    <name type="scientific">Fusarium oxysporum f. sp. cubense</name>
    <dbReference type="NCBI Taxonomy" id="61366"/>
    <lineage>
        <taxon>Eukaryota</taxon>
        <taxon>Fungi</taxon>
        <taxon>Dikarya</taxon>
        <taxon>Ascomycota</taxon>
        <taxon>Pezizomycotina</taxon>
        <taxon>Sordariomycetes</taxon>
        <taxon>Hypocreomycetidae</taxon>
        <taxon>Hypocreales</taxon>
        <taxon>Nectriaceae</taxon>
        <taxon>Fusarium</taxon>
        <taxon>Fusarium oxysporum species complex</taxon>
    </lineage>
</organism>
<feature type="compositionally biased region" description="Polar residues" evidence="2">
    <location>
        <begin position="432"/>
        <end position="445"/>
    </location>
</feature>
<feature type="compositionally biased region" description="Basic and acidic residues" evidence="2">
    <location>
        <begin position="419"/>
        <end position="431"/>
    </location>
</feature>
<feature type="region of interest" description="Disordered" evidence="2">
    <location>
        <begin position="897"/>
        <end position="926"/>
    </location>
</feature>
<reference evidence="3 4" key="1">
    <citation type="submission" date="2019-07" db="EMBL/GenBank/DDBJ databases">
        <title>The First High-Quality Draft Genome Sequence of the Causal Agent of the Current Panama Disease Epidemic.</title>
        <authorList>
            <person name="Warmington R.J."/>
            <person name="Kay W."/>
            <person name="Jeffries A."/>
            <person name="Bebber D."/>
            <person name="Moore K."/>
            <person name="Studholme D.J."/>
        </authorList>
    </citation>
    <scope>NUCLEOTIDE SEQUENCE [LARGE SCALE GENOMIC DNA]</scope>
    <source>
        <strain evidence="3 4">TR4</strain>
    </source>
</reference>
<feature type="compositionally biased region" description="Polar residues" evidence="2">
    <location>
        <begin position="407"/>
        <end position="418"/>
    </location>
</feature>
<dbReference type="Proteomes" id="UP000321331">
    <property type="component" value="Unassembled WGS sequence"/>
</dbReference>
<protein>
    <submittedName>
        <fullName evidence="3">Uncharacterized protein</fullName>
    </submittedName>
</protein>
<proteinExistence type="predicted"/>
<feature type="region of interest" description="Disordered" evidence="2">
    <location>
        <begin position="206"/>
        <end position="236"/>
    </location>
</feature>
<accession>A0A5C6T7T9</accession>
<feature type="coiled-coil region" evidence="1">
    <location>
        <begin position="268"/>
        <end position="316"/>
    </location>
</feature>
<evidence type="ECO:0000256" key="2">
    <source>
        <dbReference type="SAM" id="MobiDB-lite"/>
    </source>
</evidence>
<name>A0A5C6T7T9_FUSOC</name>
<comment type="caution">
    <text evidence="3">The sequence shown here is derived from an EMBL/GenBank/DDBJ whole genome shotgun (WGS) entry which is preliminary data.</text>
</comment>